<feature type="region of interest" description="Disordered" evidence="1">
    <location>
        <begin position="265"/>
        <end position="287"/>
    </location>
</feature>
<comment type="caution">
    <text evidence="2">The sequence shown here is derived from an EMBL/GenBank/DDBJ whole genome shotgun (WGS) entry which is preliminary data.</text>
</comment>
<evidence type="ECO:0000256" key="1">
    <source>
        <dbReference type="SAM" id="MobiDB-lite"/>
    </source>
</evidence>
<name>A0A5A9N023_9TELE</name>
<protein>
    <submittedName>
        <fullName evidence="2">Uncharacterized protein</fullName>
    </submittedName>
</protein>
<dbReference type="EMBL" id="SOYY01000025">
    <property type="protein sequence ID" value="KAA0702518.1"/>
    <property type="molecule type" value="Genomic_DNA"/>
</dbReference>
<feature type="compositionally biased region" description="Gly residues" evidence="1">
    <location>
        <begin position="265"/>
        <end position="274"/>
    </location>
</feature>
<accession>A0A5A9N023</accession>
<organism evidence="2 3">
    <name type="scientific">Triplophysa tibetana</name>
    <dbReference type="NCBI Taxonomy" id="1572043"/>
    <lineage>
        <taxon>Eukaryota</taxon>
        <taxon>Metazoa</taxon>
        <taxon>Chordata</taxon>
        <taxon>Craniata</taxon>
        <taxon>Vertebrata</taxon>
        <taxon>Euteleostomi</taxon>
        <taxon>Actinopterygii</taxon>
        <taxon>Neopterygii</taxon>
        <taxon>Teleostei</taxon>
        <taxon>Ostariophysi</taxon>
        <taxon>Cypriniformes</taxon>
        <taxon>Nemacheilidae</taxon>
        <taxon>Triplophysa</taxon>
    </lineage>
</organism>
<gene>
    <name evidence="2" type="ORF">E1301_Tti021516</name>
</gene>
<sequence>MGAPWAQRFGGPGSELSLHEWKTQMEYLAGLQGLSEQQKLQFVLGSLDGEAKREVQATPRAARANAKAVFDFLAEWYGVRRTYHLHPKPESSKAATSCPGLSLAFDTGSRTLWERRRGPRPPSCLPVRELFNLMGVGLLGGVSHVMASHTGQHQPICRQKSKTIRYWKRYRRCLSCAWVGPGFLICRSVTRECGRGIEDGYRASNLGVADEGARRSVPPGLTFPGLRGGGVVAAERGNRCLGCPASLPRTAGRCRRGESGDGWGVRGRLTGGRPGVRDEGRMPGWQKQPLSKSVKYSFGRELRVETRGWSDRTKVTVLPS</sequence>
<keyword evidence="3" id="KW-1185">Reference proteome</keyword>
<proteinExistence type="predicted"/>
<evidence type="ECO:0000313" key="2">
    <source>
        <dbReference type="EMBL" id="KAA0702518.1"/>
    </source>
</evidence>
<evidence type="ECO:0000313" key="3">
    <source>
        <dbReference type="Proteomes" id="UP000324632"/>
    </source>
</evidence>
<reference evidence="2 3" key="1">
    <citation type="journal article" date="2019" name="Mol. Ecol. Resour.">
        <title>Chromosome-level genome assembly of Triplophysa tibetana, a fish adapted to the harsh high-altitude environment of the Tibetan Plateau.</title>
        <authorList>
            <person name="Yang X."/>
            <person name="Liu H."/>
            <person name="Ma Z."/>
            <person name="Zou Y."/>
            <person name="Zou M."/>
            <person name="Mao Y."/>
            <person name="Li X."/>
            <person name="Wang H."/>
            <person name="Chen T."/>
            <person name="Wang W."/>
            <person name="Yang R."/>
        </authorList>
    </citation>
    <scope>NUCLEOTIDE SEQUENCE [LARGE SCALE GENOMIC DNA]</scope>
    <source>
        <strain evidence="2">TTIB1903HZAU</strain>
        <tissue evidence="2">Muscle</tissue>
    </source>
</reference>
<dbReference type="AlphaFoldDB" id="A0A5A9N023"/>
<dbReference type="Proteomes" id="UP000324632">
    <property type="component" value="Chromosome 25"/>
</dbReference>